<evidence type="ECO:0008006" key="4">
    <source>
        <dbReference type="Google" id="ProtNLM"/>
    </source>
</evidence>
<protein>
    <recommendedName>
        <fullName evidence="4">Type 4 fimbrial biogenesis protein PilX N-terminal domain-containing protein</fullName>
    </recommendedName>
</protein>
<accession>A0ABU6K984</accession>
<evidence type="ECO:0000256" key="1">
    <source>
        <dbReference type="SAM" id="Phobius"/>
    </source>
</evidence>
<feature type="transmembrane region" description="Helical" evidence="1">
    <location>
        <begin position="12"/>
        <end position="30"/>
    </location>
</feature>
<keyword evidence="1" id="KW-1133">Transmembrane helix</keyword>
<proteinExistence type="predicted"/>
<reference evidence="2 3" key="1">
    <citation type="journal article" date="2024" name="Int. J. Syst. Evol. Microbiol.">
        <title>Virgibacillus tibetensis sp. nov., isolated from salt lake on the Tibetan Plateau of China.</title>
        <authorList>
            <person name="Phurbu D."/>
            <person name="Liu Z.-X."/>
            <person name="Wang R."/>
            <person name="Zheng Y.-Y."/>
            <person name="Liu H.-C."/>
            <person name="Zhou Y.-G."/>
            <person name="Yu Y.-J."/>
            <person name="Li A.-H."/>
        </authorList>
    </citation>
    <scope>NUCLEOTIDE SEQUENCE [LARGE SCALE GENOMIC DNA]</scope>
    <source>
        <strain evidence="2 3">C22-A2</strain>
    </source>
</reference>
<evidence type="ECO:0000313" key="2">
    <source>
        <dbReference type="EMBL" id="MEC5421933.1"/>
    </source>
</evidence>
<sequence>MKIYRNEKGAALVLTMMIITLFLVFIMAQFTQIINTTRQVTTMEENIDARLIAGMGIDYVEVILNEFSRSELPLNEYLQNEIPEGPVEIGSTDRTYEISFEEFIVDDRPESISYKSIGKAFGAHVVIESQITINWE</sequence>
<dbReference type="EMBL" id="JARZFX010000001">
    <property type="protein sequence ID" value="MEC5421933.1"/>
    <property type="molecule type" value="Genomic_DNA"/>
</dbReference>
<keyword evidence="1" id="KW-0812">Transmembrane</keyword>
<gene>
    <name evidence="2" type="ORF">QGM71_00305</name>
</gene>
<dbReference type="RefSeq" id="WP_327605509.1">
    <property type="nucleotide sequence ID" value="NZ_JARZFX010000001.1"/>
</dbReference>
<comment type="caution">
    <text evidence="2">The sequence shown here is derived from an EMBL/GenBank/DDBJ whole genome shotgun (WGS) entry which is preliminary data.</text>
</comment>
<keyword evidence="1" id="KW-0472">Membrane</keyword>
<evidence type="ECO:0000313" key="3">
    <source>
        <dbReference type="Proteomes" id="UP001335737"/>
    </source>
</evidence>
<dbReference type="Proteomes" id="UP001335737">
    <property type="component" value="Unassembled WGS sequence"/>
</dbReference>
<keyword evidence="3" id="KW-1185">Reference proteome</keyword>
<organism evidence="2 3">
    <name type="scientific">Virgibacillus tibetensis</name>
    <dbReference type="NCBI Taxonomy" id="3042313"/>
    <lineage>
        <taxon>Bacteria</taxon>
        <taxon>Bacillati</taxon>
        <taxon>Bacillota</taxon>
        <taxon>Bacilli</taxon>
        <taxon>Bacillales</taxon>
        <taxon>Bacillaceae</taxon>
        <taxon>Virgibacillus</taxon>
    </lineage>
</organism>
<name>A0ABU6K984_9BACI</name>